<feature type="domain" description="Bacterial Ig-like" evidence="2">
    <location>
        <begin position="472"/>
        <end position="555"/>
    </location>
</feature>
<dbReference type="GO" id="GO:0005975">
    <property type="term" value="P:carbohydrate metabolic process"/>
    <property type="evidence" value="ECO:0007669"/>
    <property type="project" value="UniProtKB-ARBA"/>
</dbReference>
<dbReference type="AlphaFoldDB" id="A0A939ML46"/>
<dbReference type="InterPro" id="IPR032109">
    <property type="entry name" value="Big_3_5"/>
</dbReference>
<keyword evidence="4" id="KW-1185">Reference proteome</keyword>
<sequence>MTAQKSARRTSSAWLATITAALLAVSGAAIAPTAALADEPSTIRTATDGSASWGLSTYLNSANPGRPNPSPANYTAPAAFDATSRISTWAAGSGTLTPDGNAKLSFEGKSVNHATTGGGWLTFEDLEVELDANGNGVVSASVAYGTSVPPSVFDPAQAPTRGPARVDVVQLQGNEVAPVLAEGSASWTGLAGLWHEDFLAFLAGDSSADPAVAAWTYATTVTNTGADDRKPSPFSFELDTTSPQLTASVVDATSDGLSVKADLADVISDTGAYVSVIEAGTVDELSLTNHGLQVDYITPNRFTDRAATSTLVVAKAKLDRTKQYEVVSWKAHALPSANTLYGVRTLDVSEAQWDAVFAEPVAAATTTAVKLSKSSAKYNAANSATVTVAATGSAEQPTGAVRLRVAGQSYQANLSNGKATIRLNAAVRAGSHKATVAYTSNAARFANSSGSATLRVTKATPKVSAKLVKSKVKTKQNARVRVTATIPGSLKAKAAKYTVQVFDGKKRIKTQKLSSAGKATVKLPKLKRGTHKIKVKLVSTANTVAKTSATRTLRVVR</sequence>
<gene>
    <name evidence="3" type="ORF">J4H92_01580</name>
</gene>
<dbReference type="RefSeq" id="WP_208095274.1">
    <property type="nucleotide sequence ID" value="NZ_JAGDYM010000003.1"/>
</dbReference>
<evidence type="ECO:0000256" key="1">
    <source>
        <dbReference type="SAM" id="SignalP"/>
    </source>
</evidence>
<dbReference type="Proteomes" id="UP000664382">
    <property type="component" value="Unassembled WGS sequence"/>
</dbReference>
<evidence type="ECO:0000313" key="3">
    <source>
        <dbReference type="EMBL" id="MBO1900637.1"/>
    </source>
</evidence>
<proteinExistence type="predicted"/>
<accession>A0A939ML46</accession>
<reference evidence="3" key="1">
    <citation type="submission" date="2021-03" db="EMBL/GenBank/DDBJ databases">
        <title>Leucobacter chromiisoli sp. nov., isolated from chromium-containing soil of chemical plant.</title>
        <authorList>
            <person name="Xu Z."/>
        </authorList>
    </citation>
    <scope>NUCLEOTIDE SEQUENCE</scope>
    <source>
        <strain evidence="3">S27</strain>
    </source>
</reference>
<keyword evidence="1" id="KW-0732">Signal</keyword>
<name>A0A939ML46_9MICO</name>
<feature type="signal peptide" evidence="1">
    <location>
        <begin position="1"/>
        <end position="37"/>
    </location>
</feature>
<dbReference type="EMBL" id="JAGDYM010000003">
    <property type="protein sequence ID" value="MBO1900637.1"/>
    <property type="molecule type" value="Genomic_DNA"/>
</dbReference>
<protein>
    <submittedName>
        <fullName evidence="3">Ig-like domain repeat protein</fullName>
    </submittedName>
</protein>
<evidence type="ECO:0000259" key="2">
    <source>
        <dbReference type="Pfam" id="PF16640"/>
    </source>
</evidence>
<dbReference type="Pfam" id="PF16640">
    <property type="entry name" value="Big_3_5"/>
    <property type="match status" value="1"/>
</dbReference>
<feature type="chain" id="PRO_5037646184" evidence="1">
    <location>
        <begin position="38"/>
        <end position="557"/>
    </location>
</feature>
<dbReference type="Gene3D" id="2.60.40.10">
    <property type="entry name" value="Immunoglobulins"/>
    <property type="match status" value="1"/>
</dbReference>
<dbReference type="InterPro" id="IPR013783">
    <property type="entry name" value="Ig-like_fold"/>
</dbReference>
<organism evidence="3 4">
    <name type="scientific">Leucobacter weissii</name>
    <dbReference type="NCBI Taxonomy" id="1983706"/>
    <lineage>
        <taxon>Bacteria</taxon>
        <taxon>Bacillati</taxon>
        <taxon>Actinomycetota</taxon>
        <taxon>Actinomycetes</taxon>
        <taxon>Micrococcales</taxon>
        <taxon>Microbacteriaceae</taxon>
        <taxon>Leucobacter</taxon>
    </lineage>
</organism>
<comment type="caution">
    <text evidence="3">The sequence shown here is derived from an EMBL/GenBank/DDBJ whole genome shotgun (WGS) entry which is preliminary data.</text>
</comment>
<evidence type="ECO:0000313" key="4">
    <source>
        <dbReference type="Proteomes" id="UP000664382"/>
    </source>
</evidence>